<name>A0A4Y2R4I4_ARAVE</name>
<evidence type="ECO:0000313" key="3">
    <source>
        <dbReference type="Proteomes" id="UP000499080"/>
    </source>
</evidence>
<sequence>MMEDWQSDWEDEDTGRSTLNILPRVSTQPCYWKREEILFFTGHGPFPSYLKRFNFALTANCPRGNTQTWNTLHYVTECILTATFRMTKPTQQHELIRFRNVASNKGPGLKIQRLLHHLNDFQEPFRINP</sequence>
<organism evidence="1 3">
    <name type="scientific">Araneus ventricosus</name>
    <name type="common">Orbweaver spider</name>
    <name type="synonym">Epeira ventricosa</name>
    <dbReference type="NCBI Taxonomy" id="182803"/>
    <lineage>
        <taxon>Eukaryota</taxon>
        <taxon>Metazoa</taxon>
        <taxon>Ecdysozoa</taxon>
        <taxon>Arthropoda</taxon>
        <taxon>Chelicerata</taxon>
        <taxon>Arachnida</taxon>
        <taxon>Araneae</taxon>
        <taxon>Araneomorphae</taxon>
        <taxon>Entelegynae</taxon>
        <taxon>Araneoidea</taxon>
        <taxon>Araneidae</taxon>
        <taxon>Araneus</taxon>
    </lineage>
</organism>
<comment type="caution">
    <text evidence="1">The sequence shown here is derived from an EMBL/GenBank/DDBJ whole genome shotgun (WGS) entry which is preliminary data.</text>
</comment>
<reference evidence="1 3" key="1">
    <citation type="journal article" date="2019" name="Sci. Rep.">
        <title>Orb-weaving spider Araneus ventricosus genome elucidates the spidroin gene catalogue.</title>
        <authorList>
            <person name="Kono N."/>
            <person name="Nakamura H."/>
            <person name="Ohtoshi R."/>
            <person name="Moran D.A.P."/>
            <person name="Shinohara A."/>
            <person name="Yoshida Y."/>
            <person name="Fujiwara M."/>
            <person name="Mori M."/>
            <person name="Tomita M."/>
            <person name="Arakawa K."/>
        </authorList>
    </citation>
    <scope>NUCLEOTIDE SEQUENCE [LARGE SCALE GENOMIC DNA]</scope>
</reference>
<gene>
    <name evidence="1" type="ORF">AVEN_151885_1</name>
    <name evidence="2" type="ORF">AVEN_58893_1</name>
</gene>
<dbReference type="EMBL" id="BGPR01015797">
    <property type="protein sequence ID" value="GBN70645.1"/>
    <property type="molecule type" value="Genomic_DNA"/>
</dbReference>
<proteinExistence type="predicted"/>
<dbReference type="OrthoDB" id="411823at2759"/>
<evidence type="ECO:0000313" key="1">
    <source>
        <dbReference type="EMBL" id="GBN70582.1"/>
    </source>
</evidence>
<dbReference type="Proteomes" id="UP000499080">
    <property type="component" value="Unassembled WGS sequence"/>
</dbReference>
<dbReference type="AlphaFoldDB" id="A0A4Y2R4I4"/>
<evidence type="ECO:0000313" key="2">
    <source>
        <dbReference type="EMBL" id="GBN70645.1"/>
    </source>
</evidence>
<dbReference type="EMBL" id="BGPR01015783">
    <property type="protein sequence ID" value="GBN70582.1"/>
    <property type="molecule type" value="Genomic_DNA"/>
</dbReference>
<accession>A0A4Y2R4I4</accession>
<protein>
    <submittedName>
        <fullName evidence="1">Uncharacterized protein</fullName>
    </submittedName>
</protein>
<keyword evidence="3" id="KW-1185">Reference proteome</keyword>